<name>A0A0C2GF76_9BILA</name>
<dbReference type="EMBL" id="KN734238">
    <property type="protein sequence ID" value="KIH57559.1"/>
    <property type="molecule type" value="Genomic_DNA"/>
</dbReference>
<dbReference type="OrthoDB" id="5870688at2759"/>
<keyword evidence="2" id="KW-1185">Reference proteome</keyword>
<accession>A0A0C2GF76</accession>
<gene>
    <name evidence="1" type="ORF">ANCDUO_12251</name>
</gene>
<sequence length="85" mass="10442">MFDVKQSLFTLRSHCLDLEKKDSEDVMEYTGRNRDIPPRLLAIWIRKKRNELERECDRLMTLLKTSKIIERTQLEYMNTRRDWSH</sequence>
<reference evidence="1 2" key="1">
    <citation type="submission" date="2013-12" db="EMBL/GenBank/DDBJ databases">
        <title>Draft genome of the parsitic nematode Ancylostoma duodenale.</title>
        <authorList>
            <person name="Mitreva M."/>
        </authorList>
    </citation>
    <scope>NUCLEOTIDE SEQUENCE [LARGE SCALE GENOMIC DNA]</scope>
    <source>
        <strain evidence="1 2">Zhejiang</strain>
    </source>
</reference>
<dbReference type="AlphaFoldDB" id="A0A0C2GF76"/>
<organism evidence="1 2">
    <name type="scientific">Ancylostoma duodenale</name>
    <dbReference type="NCBI Taxonomy" id="51022"/>
    <lineage>
        <taxon>Eukaryota</taxon>
        <taxon>Metazoa</taxon>
        <taxon>Ecdysozoa</taxon>
        <taxon>Nematoda</taxon>
        <taxon>Chromadorea</taxon>
        <taxon>Rhabditida</taxon>
        <taxon>Rhabditina</taxon>
        <taxon>Rhabditomorpha</taxon>
        <taxon>Strongyloidea</taxon>
        <taxon>Ancylostomatidae</taxon>
        <taxon>Ancylostomatinae</taxon>
        <taxon>Ancylostoma</taxon>
    </lineage>
</organism>
<protein>
    <submittedName>
        <fullName evidence="1">Uncharacterized protein</fullName>
    </submittedName>
</protein>
<evidence type="ECO:0000313" key="2">
    <source>
        <dbReference type="Proteomes" id="UP000054047"/>
    </source>
</evidence>
<dbReference type="Proteomes" id="UP000054047">
    <property type="component" value="Unassembled WGS sequence"/>
</dbReference>
<evidence type="ECO:0000313" key="1">
    <source>
        <dbReference type="EMBL" id="KIH57559.1"/>
    </source>
</evidence>
<proteinExistence type="predicted"/>